<reference evidence="4" key="1">
    <citation type="journal article" date="2021" name="PeerJ">
        <title>Extensive microbial diversity within the chicken gut microbiome revealed by metagenomics and culture.</title>
        <authorList>
            <person name="Gilroy R."/>
            <person name="Ravi A."/>
            <person name="Getino M."/>
            <person name="Pursley I."/>
            <person name="Horton D.L."/>
            <person name="Alikhan N.F."/>
            <person name="Baker D."/>
            <person name="Gharbi K."/>
            <person name="Hall N."/>
            <person name="Watson M."/>
            <person name="Adriaenssens E.M."/>
            <person name="Foster-Nyarko E."/>
            <person name="Jarju S."/>
            <person name="Secka A."/>
            <person name="Antonio M."/>
            <person name="Oren A."/>
            <person name="Chaudhuri R.R."/>
            <person name="La Ragione R."/>
            <person name="Hildebrand F."/>
            <person name="Pallen M.J."/>
        </authorList>
    </citation>
    <scope>NUCLEOTIDE SEQUENCE</scope>
    <source>
        <strain evidence="4">ChiGjej1B1-98</strain>
    </source>
</reference>
<sequence length="232" mass="25833">MRKGVVPHRMTGAERRRLLAEAALRVIERQGERGATVRAITAEAGMPLSTFHYIYETRADVIRDVYRLLRTDDEYFVPPPTSSNATMSELVGGMLERWFRSVRDNHRNELGEMEVITHSIRTPGLQHLPQLVHAESENRVIEALHACMRMLGVRATVPLHDVARMILIISNGAVYSYLRCESAVKPGYFGTLLVGIDVFFEPDETAHAAADLPVPVTQATDERVAATSAAGR</sequence>
<dbReference type="GO" id="GO:0003677">
    <property type="term" value="F:DNA binding"/>
    <property type="evidence" value="ECO:0007669"/>
    <property type="project" value="UniProtKB-UniRule"/>
</dbReference>
<dbReference type="SUPFAM" id="SSF46689">
    <property type="entry name" value="Homeodomain-like"/>
    <property type="match status" value="1"/>
</dbReference>
<dbReference type="Proteomes" id="UP000824005">
    <property type="component" value="Unassembled WGS sequence"/>
</dbReference>
<evidence type="ECO:0000256" key="1">
    <source>
        <dbReference type="ARBA" id="ARBA00023125"/>
    </source>
</evidence>
<gene>
    <name evidence="4" type="ORF">H9830_01505</name>
</gene>
<protein>
    <submittedName>
        <fullName evidence="4">TetR family transcriptional regulator</fullName>
    </submittedName>
</protein>
<dbReference type="PROSITE" id="PS50977">
    <property type="entry name" value="HTH_TETR_2"/>
    <property type="match status" value="1"/>
</dbReference>
<evidence type="ECO:0000256" key="2">
    <source>
        <dbReference type="PROSITE-ProRule" id="PRU00335"/>
    </source>
</evidence>
<evidence type="ECO:0000259" key="3">
    <source>
        <dbReference type="PROSITE" id="PS50977"/>
    </source>
</evidence>
<comment type="caution">
    <text evidence="4">The sequence shown here is derived from an EMBL/GenBank/DDBJ whole genome shotgun (WGS) entry which is preliminary data.</text>
</comment>
<feature type="domain" description="HTH tetR-type" evidence="3">
    <location>
        <begin position="13"/>
        <end position="73"/>
    </location>
</feature>
<dbReference type="InterPro" id="IPR009057">
    <property type="entry name" value="Homeodomain-like_sf"/>
</dbReference>
<evidence type="ECO:0000313" key="4">
    <source>
        <dbReference type="EMBL" id="HIY64936.1"/>
    </source>
</evidence>
<dbReference type="AlphaFoldDB" id="A0A9D2C7E3"/>
<feature type="DNA-binding region" description="H-T-H motif" evidence="2">
    <location>
        <begin position="36"/>
        <end position="55"/>
    </location>
</feature>
<dbReference type="Gene3D" id="1.10.357.10">
    <property type="entry name" value="Tetracycline Repressor, domain 2"/>
    <property type="match status" value="1"/>
</dbReference>
<accession>A0A9D2C7E3</accession>
<proteinExistence type="predicted"/>
<dbReference type="EMBL" id="DXDC01000039">
    <property type="protein sequence ID" value="HIY64936.1"/>
    <property type="molecule type" value="Genomic_DNA"/>
</dbReference>
<evidence type="ECO:0000313" key="5">
    <source>
        <dbReference type="Proteomes" id="UP000824005"/>
    </source>
</evidence>
<name>A0A9D2C7E3_9MICO</name>
<reference evidence="4" key="2">
    <citation type="submission" date="2021-04" db="EMBL/GenBank/DDBJ databases">
        <authorList>
            <person name="Gilroy R."/>
        </authorList>
    </citation>
    <scope>NUCLEOTIDE SEQUENCE</scope>
    <source>
        <strain evidence="4">ChiGjej1B1-98</strain>
    </source>
</reference>
<organism evidence="4 5">
    <name type="scientific">Candidatus Agrococcus pullicola</name>
    <dbReference type="NCBI Taxonomy" id="2838429"/>
    <lineage>
        <taxon>Bacteria</taxon>
        <taxon>Bacillati</taxon>
        <taxon>Actinomycetota</taxon>
        <taxon>Actinomycetes</taxon>
        <taxon>Micrococcales</taxon>
        <taxon>Microbacteriaceae</taxon>
        <taxon>Agrococcus</taxon>
    </lineage>
</organism>
<keyword evidence="1 2" id="KW-0238">DNA-binding</keyword>
<dbReference type="InterPro" id="IPR001647">
    <property type="entry name" value="HTH_TetR"/>
</dbReference>